<dbReference type="InterPro" id="IPR041577">
    <property type="entry name" value="RT_RNaseH_2"/>
</dbReference>
<feature type="region of interest" description="Disordered" evidence="5">
    <location>
        <begin position="25"/>
        <end position="430"/>
    </location>
</feature>
<evidence type="ECO:0000256" key="4">
    <source>
        <dbReference type="SAM" id="Coils"/>
    </source>
</evidence>
<dbReference type="PROSITE" id="PS50994">
    <property type="entry name" value="INTEGRASE"/>
    <property type="match status" value="1"/>
</dbReference>
<evidence type="ECO:0000256" key="3">
    <source>
        <dbReference type="PROSITE-ProRule" id="PRU00339"/>
    </source>
</evidence>
<name>A0A388LFW0_CHABU</name>
<dbReference type="Gene3D" id="3.30.420.10">
    <property type="entry name" value="Ribonuclease H-like superfamily/Ribonuclease H"/>
    <property type="match status" value="1"/>
</dbReference>
<dbReference type="FunFam" id="1.10.340.70:FF:000001">
    <property type="entry name" value="Retrovirus-related Pol polyprotein from transposon gypsy-like Protein"/>
    <property type="match status" value="1"/>
</dbReference>
<dbReference type="EMBL" id="BFEA01000365">
    <property type="protein sequence ID" value="GBG81103.1"/>
    <property type="molecule type" value="Genomic_DNA"/>
</dbReference>
<evidence type="ECO:0000259" key="6">
    <source>
        <dbReference type="PROSITE" id="PS50158"/>
    </source>
</evidence>
<feature type="compositionally biased region" description="Low complexity" evidence="5">
    <location>
        <begin position="1934"/>
        <end position="1946"/>
    </location>
</feature>
<feature type="compositionally biased region" description="Low complexity" evidence="5">
    <location>
        <begin position="127"/>
        <end position="136"/>
    </location>
</feature>
<feature type="compositionally biased region" description="Polar residues" evidence="5">
    <location>
        <begin position="1569"/>
        <end position="1579"/>
    </location>
</feature>
<feature type="region of interest" description="Disordered" evidence="5">
    <location>
        <begin position="660"/>
        <end position="823"/>
    </location>
</feature>
<dbReference type="InterPro" id="IPR011990">
    <property type="entry name" value="TPR-like_helical_dom_sf"/>
</dbReference>
<dbReference type="Pfam" id="PF17919">
    <property type="entry name" value="RT_RNaseH_2"/>
    <property type="match status" value="1"/>
</dbReference>
<keyword evidence="2" id="KW-0863">Zinc-finger</keyword>
<dbReference type="PANTHER" id="PTHR37984">
    <property type="entry name" value="PROTEIN CBG26694"/>
    <property type="match status" value="1"/>
</dbReference>
<feature type="compositionally biased region" description="Basic and acidic residues" evidence="5">
    <location>
        <begin position="1087"/>
        <end position="1097"/>
    </location>
</feature>
<dbReference type="Proteomes" id="UP000265515">
    <property type="component" value="Unassembled WGS sequence"/>
</dbReference>
<keyword evidence="2" id="KW-0479">Metal-binding</keyword>
<feature type="compositionally biased region" description="Polar residues" evidence="5">
    <location>
        <begin position="682"/>
        <end position="698"/>
    </location>
</feature>
<feature type="repeat" description="TPR" evidence="3">
    <location>
        <begin position="2193"/>
        <end position="2226"/>
    </location>
</feature>
<feature type="region of interest" description="Disordered" evidence="5">
    <location>
        <begin position="1072"/>
        <end position="1126"/>
    </location>
</feature>
<feature type="compositionally biased region" description="Low complexity" evidence="5">
    <location>
        <begin position="349"/>
        <end position="368"/>
    </location>
</feature>
<sequence>MKNSKQSGPQDPFAKFGAGLVSDLGGSRAAAATSKVASAGRMPQAKFGAHPPSSQRSPAHQPPVVSTTSPLGTPYPAPTRGPQTTRAGGGSGPQTTRAGGGSGPQTTSWGAKAGGSTQPRTLGDAFSSLWSSAKSSTPTQAATSSKPQTVSPPSTSPCTSPGVASGHPAGYGTGFGNRTGFPEISATQSPRGPSHSRPVNASASVRGVKGSGAQSPGQVAGRGGDRSAGLRGDSKSQQRASGSKGLHSQQASGRVQEKASHQHQQHLAQQPSPQMQQQQHPASAQERRPSQQQQQPAQKERQQHAHQIQQQEHQQEQQWQQKQQQEQQQQQQQLEESGERHRVQMDQGVLQQTQKHRQQQQVQQQDVQQESHGKREAPGQLESGEKGRQQDQRQQSSDDSHQLLRASSNHQCRTGQVIGADQPEVALEGGVREGERAAKIVIEVACNDKDEQNTRDDGEGPDFAVVNGDEKDKVVKAQEMNVANKAKESAQTGRMAVPRKKEEDEKDQKEEGERTQMKLHGEKLGAAVQGSVLMVEEVQDSKVLQRELPCEGLQEEEQQRTCNSTGVKNQEHVDEVQLNIVKEVENMVEKHIEFESMEEEIQKTRMQEDSQVRQLRLAKAKNTEVHDEACTELEDYMDDGAGTGMVEGKDEDLCYGLVDQDDIKHNEGEGSSIRQPEDDRMMSNQSSREGGPDVSQSLPYDAHHYEESSPRQDASTAEYGGGVRMAGNGFPSRQQLETQKPTLSEAWRAETTASKGSACQELLDVSGTSADETEKRKPGRGLAEQSPTGSERVPATERRTLSPRVSATDEYSSTFDAPLGGQSDGSVPANIVSSDASSCCHGTPGVPIILADTTEKLPSSEDDMAVEEDDRSPGKRVVRGKEESSSFEEPLVSQTTEPRGLAVSDTVSMSISRSVGGDALFTFRDVKPSDNLEVSGPSGIAINRIEEMIGMEGYKSSSQTDRMISEDVGGVSVDRDVDLKESSSASEEQQPVCQPPVLEGVDPFAFISEDISPCSANEMWAGDAVVDDDPFGLVGARSSAHPMVPGFSDAVMDDDIKKPHASTTEGAVDSIGRHANVNGRCGPSTADSKEKTVRGAEDSAAPFRSASENLSPTLPDTPCSYDSVGKEDPFDILGVKPSADDEDTPCASATGLGNAQRETLVGDVERSSTVGGGHGAWVKDAGVSLGVREADSSITEEPPSRQSSDPFGFMLQDASTSSIDNKSESKHVFNDDPLDFFGVKAATMPASFSQNVHGGSRKTATSDSLASCGTVEETDNDGFGDWSYNLSSAGNCASPAKEADIATEPFAFVAEEDVIPPQLSKNRGDLGLTYDPLDFLGVGPARKSADVSAGEPAIAEMRSMEHAAAPAGERSSPNVSTMGAEGGPDVRSKVSGMSIPDSFGAAPASRDEAQEDRCCDDDLFGFPSTPQDRSSPLAESPGCQAGMSSRQQQGGQGSDPFSASLSAGLGASPHAGEHSSHHADPFDFLGLAAELPQVSSAKSSLVSQRSEEEGDAVRENSAQQQQQQQQGQGSDPFSASVSADLGASPRAGENFSRHADPFDFLGLAAEGPQVSSAESSPVLQRNREKGNVAGEASSRPSDPFDFMGLGTEHPQVSPSATKSSPILGEDEDEGGDGGMKQTQSSPGKEDPLPPFKSADSGPPPEEHFVEDDGIGLDRDDPLAFFGSGSQRNESRARESDGPIIDDLMSWDAPCIREPKNGPSSAHHEDSIGGKASSSSSRTDENQAHQPMERVGQEPDAEADNDPFGFGFNFGLRGSGGRSRVEKQHSAQPMAGDIEDDGFGADSGPSGFGYGTDGPKSRGRVSGPGNSSPVDARKSQGTTSSDNLPPDGATQKNTTADPFDFLSNNREQQGLAGSSLRDRTVDPFDFLGASHQWAESPEEPAGSRSSPQQSFAAASDRPAQKGQSGADRDCDRSSDPFFDSPPMSAPAQSSVGQTGESEAMGEDALDPFGFMLGGKGKQAEKRDPDPTSQRPTDAGPRKTESAAPVPTSIDDLFGFVWSAEGQEQPTHTTTQHHPAPSASADPFMGADWIFDAPSPVNHPDVKEAAPSAQQQHSDPFLNMFSSGFSSGGPPPPNTTTTATGEEYGTTGMSSSDPATNRAGGNMAGTSSAANPVEEEEDPDGVMQPPSGLSLPAAKRRGEEFFRRGNFAEALKYFTWVLMLADRRGPMGVEFFGTADILLKRAACYNGIGSYKKAVQDCTKVLELQPTCIAALEKRAILYETMEKYKLGIEDLEKILRFNPNNKEATQRLCRLRNALRILMDSDEGREDNVRLTRSGALRGPHVFQTLQPGEEARLRAERRAHALVAARAEANLAAREQAAAAGRAVAMSSAAASSAASSAVSSSRTHLGMPTGSTGTSSSVGSRQSTSQMAGSQFSPLTPRERELLELQQVERIHERLERELKQATDREREIKKRTARLETLETDKAELEGLDESGLSLHAHVDSRLDFMQNTLDQILDILQRPGFRPPAQSRLLLTAMLGPFPVQAGTQPSGTSAAVSQTVASSSSGPAVGATPPQQPVLQQGQTQGLWYPKTPMKPPLAFSGEKKDEELNTWLRTVPVWVKAKRTLQEEEVITATSYLEGKAAKWLDGVVTKVGYGRHMADWAKFLALYQFLEMVEARWHNPQQAQLATDAINRLDQRKFKSVRELTTTFESLIVVPGINYDNQFLLITFVRCLPENLINLLASEARLETLSRKALDLEATLGNAQPTQNDTRKKKSPQEWKKKGAKLMMVESDGTQTEINELTDQLEISKFDGEKIAEGSTLAAVVKAKAGGRGKGHPTSQGKAASNQTKVADWVKAGLDQDVWRDRRVRGACINCGEYGHTQYKCQNAKVTQKIPPKMGASSSQASSSGNTDECEAAFKRLKHPLMNHEVLMVPDPQKPFIVTTDASHYDIGAVLAQQDGKKLRPIEYMSKKMPSKKLAKSTYERELYALYKALVHWRHFLLGRFFYLRTDHQTVKWIKTQPALSDALKRWIEVIDQYDFKLEYLKGEYNKVADALSRRADYLGALVSEFGVSQEVTQSLVGAYQEDPVTMDIIRKLQAKDKATENEFVMVDGLLFLDKAGCKRLVVPSSESLRSLFLGECHDATGHFGYKKTSVNLVQRFWWPGMLDDPKKYVETCQVCQRDKPRTQAPLGLLKPLPIPAGPGQSVSMDFMDTLVTSKSGKRHIFVIIDRFTKYTRLVAMPETARTDHVIKLFMDNWVRDFGLPKSIVSDRDVRFTSELWKKTAEQMGSQLQMTSGNHPEANGQAEQMNRVVQHLLRHYIKPSQDDWDEKLPLIASLYNNGVHSSTGVNPNQLRLGWKPRSALDFLLPENRSSATPGTLEYGVQYEKLLQQAVEHIKKSQQAMIASENKHRRQSSFQVGERVWVKATELGQEVGISRKLMPQYFGPWEVLDVVGDEMDGPTYVIRIPGHLRTHPHGGLVYGQRRNVDSTIP</sequence>
<gene>
    <name evidence="8" type="ORF">CBR_g31779</name>
</gene>
<organism evidence="8 9">
    <name type="scientific">Chara braunii</name>
    <name type="common">Braun's stonewort</name>
    <dbReference type="NCBI Taxonomy" id="69332"/>
    <lineage>
        <taxon>Eukaryota</taxon>
        <taxon>Viridiplantae</taxon>
        <taxon>Streptophyta</taxon>
        <taxon>Charophyceae</taxon>
        <taxon>Charales</taxon>
        <taxon>Characeae</taxon>
        <taxon>Chara</taxon>
    </lineage>
</organism>
<reference evidence="8 9" key="1">
    <citation type="journal article" date="2018" name="Cell">
        <title>The Chara Genome: Secondary Complexity and Implications for Plant Terrestrialization.</title>
        <authorList>
            <person name="Nishiyama T."/>
            <person name="Sakayama H."/>
            <person name="Vries J.D."/>
            <person name="Buschmann H."/>
            <person name="Saint-Marcoux D."/>
            <person name="Ullrich K.K."/>
            <person name="Haas F.B."/>
            <person name="Vanderstraeten L."/>
            <person name="Becker D."/>
            <person name="Lang D."/>
            <person name="Vosolsobe S."/>
            <person name="Rombauts S."/>
            <person name="Wilhelmsson P.K.I."/>
            <person name="Janitza P."/>
            <person name="Kern R."/>
            <person name="Heyl A."/>
            <person name="Rumpler F."/>
            <person name="Villalobos L.I.A.C."/>
            <person name="Clay J.M."/>
            <person name="Skokan R."/>
            <person name="Toyoda A."/>
            <person name="Suzuki Y."/>
            <person name="Kagoshima H."/>
            <person name="Schijlen E."/>
            <person name="Tajeshwar N."/>
            <person name="Catarino B."/>
            <person name="Hetherington A.J."/>
            <person name="Saltykova A."/>
            <person name="Bonnot C."/>
            <person name="Breuninger H."/>
            <person name="Symeonidi A."/>
            <person name="Radhakrishnan G.V."/>
            <person name="Van Nieuwerburgh F."/>
            <person name="Deforce D."/>
            <person name="Chang C."/>
            <person name="Karol K.G."/>
            <person name="Hedrich R."/>
            <person name="Ulvskov P."/>
            <person name="Glockner G."/>
            <person name="Delwiche C.F."/>
            <person name="Petrasek J."/>
            <person name="Van de Peer Y."/>
            <person name="Friml J."/>
            <person name="Beilby M."/>
            <person name="Dolan L."/>
            <person name="Kohara Y."/>
            <person name="Sugano S."/>
            <person name="Fujiyama A."/>
            <person name="Delaux P.-M."/>
            <person name="Quint M."/>
            <person name="TheiBen G."/>
            <person name="Hagemann M."/>
            <person name="Harholt J."/>
            <person name="Dunand C."/>
            <person name="Zachgo S."/>
            <person name="Langdale J."/>
            <person name="Maumus F."/>
            <person name="Straeten D.V.D."/>
            <person name="Gould S.B."/>
            <person name="Rensing S.A."/>
        </authorList>
    </citation>
    <scope>NUCLEOTIDE SEQUENCE [LARGE SCALE GENOMIC DNA]</scope>
    <source>
        <strain evidence="8 9">S276</strain>
    </source>
</reference>
<feature type="region of interest" description="Disordered" evidence="5">
    <location>
        <begin position="1"/>
        <end position="20"/>
    </location>
</feature>
<feature type="compositionally biased region" description="Low complexity" evidence="5">
    <location>
        <begin position="305"/>
        <end position="335"/>
    </location>
</feature>
<feature type="region of interest" description="Disordered" evidence="5">
    <location>
        <begin position="955"/>
        <end position="997"/>
    </location>
</feature>
<feature type="region of interest" description="Disordered" evidence="5">
    <location>
        <begin position="2722"/>
        <end position="2743"/>
    </location>
</feature>
<feature type="compositionally biased region" description="Polar residues" evidence="5">
    <location>
        <begin position="982"/>
        <end position="992"/>
    </location>
</feature>
<dbReference type="OrthoDB" id="2013610at2759"/>
<feature type="domain" description="Integrase catalytic" evidence="7">
    <location>
        <begin position="3161"/>
        <end position="3321"/>
    </location>
</feature>
<dbReference type="PROSITE" id="PS50158">
    <property type="entry name" value="ZF_CCHC"/>
    <property type="match status" value="1"/>
</dbReference>
<feature type="compositionally biased region" description="Basic and acidic residues" evidence="5">
    <location>
        <begin position="701"/>
        <end position="710"/>
    </location>
</feature>
<dbReference type="PANTHER" id="PTHR37984:SF5">
    <property type="entry name" value="PROTEIN NYNRIN-LIKE"/>
    <property type="match status" value="1"/>
</dbReference>
<keyword evidence="9" id="KW-1185">Reference proteome</keyword>
<dbReference type="InterPro" id="IPR001878">
    <property type="entry name" value="Znf_CCHC"/>
</dbReference>
<feature type="compositionally biased region" description="Polar residues" evidence="5">
    <location>
        <begin position="235"/>
        <end position="253"/>
    </location>
</feature>
<keyword evidence="3" id="KW-0802">TPR repeat</keyword>
<feature type="compositionally biased region" description="Polar residues" evidence="5">
    <location>
        <begin position="1495"/>
        <end position="1504"/>
    </location>
</feature>
<evidence type="ECO:0000256" key="5">
    <source>
        <dbReference type="SAM" id="MobiDB-lite"/>
    </source>
</evidence>
<feature type="compositionally biased region" description="Basic and acidic residues" evidence="5">
    <location>
        <begin position="1471"/>
        <end position="1480"/>
    </location>
</feature>
<feature type="coiled-coil region" evidence="4">
    <location>
        <begin position="2399"/>
        <end position="2450"/>
    </location>
</feature>
<feature type="region of interest" description="Disordered" evidence="5">
    <location>
        <begin position="1361"/>
        <end position="1480"/>
    </location>
</feature>
<feature type="compositionally biased region" description="Low complexity" evidence="5">
    <location>
        <begin position="1458"/>
        <end position="1468"/>
    </location>
</feature>
<dbReference type="SUPFAM" id="SSF53098">
    <property type="entry name" value="Ribonuclease H-like"/>
    <property type="match status" value="1"/>
</dbReference>
<feature type="compositionally biased region" description="Basic and acidic residues" evidence="5">
    <location>
        <begin position="1505"/>
        <end position="1514"/>
    </location>
</feature>
<feature type="compositionally biased region" description="Gly residues" evidence="5">
    <location>
        <begin position="87"/>
        <end position="103"/>
    </location>
</feature>
<evidence type="ECO:0000256" key="2">
    <source>
        <dbReference type="PROSITE-ProRule" id="PRU00047"/>
    </source>
</evidence>
<feature type="compositionally biased region" description="Low complexity" evidence="5">
    <location>
        <begin position="265"/>
        <end position="297"/>
    </location>
</feature>
<feature type="compositionally biased region" description="Low complexity" evidence="5">
    <location>
        <begin position="1519"/>
        <end position="1529"/>
    </location>
</feature>
<dbReference type="SUPFAM" id="SSF48452">
    <property type="entry name" value="TPR-like"/>
    <property type="match status" value="1"/>
</dbReference>
<feature type="compositionally biased region" description="Polar residues" evidence="5">
    <location>
        <begin position="104"/>
        <end position="120"/>
    </location>
</feature>
<feature type="region of interest" description="Disordered" evidence="5">
    <location>
        <begin position="1495"/>
        <end position="1554"/>
    </location>
</feature>
<dbReference type="Gene3D" id="1.25.40.10">
    <property type="entry name" value="Tetratricopeptide repeat domain"/>
    <property type="match status" value="1"/>
</dbReference>
<protein>
    <submittedName>
        <fullName evidence="8">Uncharacterized protein</fullName>
    </submittedName>
</protein>
<dbReference type="InterPro" id="IPR050951">
    <property type="entry name" value="Retrovirus_Pol_polyprotein"/>
</dbReference>
<feature type="compositionally biased region" description="Polar residues" evidence="5">
    <location>
        <begin position="185"/>
        <end position="203"/>
    </location>
</feature>
<feature type="repeat" description="TPR" evidence="3">
    <location>
        <begin position="2227"/>
        <end position="2260"/>
    </location>
</feature>
<accession>A0A388LFW0</accession>
<feature type="compositionally biased region" description="Polar residues" evidence="5">
    <location>
        <begin position="1823"/>
        <end position="1842"/>
    </location>
</feature>
<feature type="compositionally biased region" description="Low complexity" evidence="5">
    <location>
        <begin position="2359"/>
        <end position="2386"/>
    </location>
</feature>
<feature type="compositionally biased region" description="Polar residues" evidence="5">
    <location>
        <begin position="1849"/>
        <end position="1871"/>
    </location>
</feature>
<dbReference type="InterPro" id="IPR041588">
    <property type="entry name" value="Integrase_H2C2"/>
</dbReference>
<evidence type="ECO:0000313" key="9">
    <source>
        <dbReference type="Proteomes" id="UP000265515"/>
    </source>
</evidence>
<feature type="region of interest" description="Disordered" evidence="5">
    <location>
        <begin position="2359"/>
        <end position="2396"/>
    </location>
</feature>
<dbReference type="SMART" id="SM00028">
    <property type="entry name" value="TPR"/>
    <property type="match status" value="3"/>
</dbReference>
<feature type="compositionally biased region" description="Polar residues" evidence="5">
    <location>
        <begin position="1902"/>
        <end position="1911"/>
    </location>
</feature>
<feature type="region of interest" description="Disordered" evidence="5">
    <location>
        <begin position="1566"/>
        <end position="2148"/>
    </location>
</feature>
<dbReference type="GO" id="GO:0003676">
    <property type="term" value="F:nucleic acid binding"/>
    <property type="evidence" value="ECO:0007669"/>
    <property type="project" value="InterPro"/>
</dbReference>
<dbReference type="FunFam" id="3.30.420.10:FF:000032">
    <property type="entry name" value="Retrovirus-related Pol polyprotein from transposon 297-like Protein"/>
    <property type="match status" value="1"/>
</dbReference>
<feature type="compositionally biased region" description="Acidic residues" evidence="5">
    <location>
        <begin position="860"/>
        <end position="870"/>
    </location>
</feature>
<dbReference type="InterPro" id="IPR043502">
    <property type="entry name" value="DNA/RNA_pol_sf"/>
</dbReference>
<dbReference type="SUPFAM" id="SSF56672">
    <property type="entry name" value="DNA/RNA polymerases"/>
    <property type="match status" value="1"/>
</dbReference>
<evidence type="ECO:0000259" key="7">
    <source>
        <dbReference type="PROSITE" id="PS50994"/>
    </source>
</evidence>
<feature type="domain" description="CCHC-type" evidence="6">
    <location>
        <begin position="2834"/>
        <end position="2849"/>
    </location>
</feature>
<keyword evidence="1" id="KW-0511">Multifunctional enzyme</keyword>
<feature type="compositionally biased region" description="Basic and acidic residues" evidence="5">
    <location>
        <begin position="499"/>
        <end position="522"/>
    </location>
</feature>
<feature type="region of interest" description="Disordered" evidence="5">
    <location>
        <begin position="1189"/>
        <end position="1225"/>
    </location>
</feature>
<feature type="compositionally biased region" description="Low complexity" evidence="5">
    <location>
        <begin position="143"/>
        <end position="161"/>
    </location>
</feature>
<dbReference type="InterPro" id="IPR001584">
    <property type="entry name" value="Integrase_cat-core"/>
</dbReference>
<keyword evidence="4" id="KW-0175">Coiled coil</keyword>
<feature type="region of interest" description="Disordered" evidence="5">
    <location>
        <begin position="450"/>
        <end position="522"/>
    </location>
</feature>
<dbReference type="GO" id="GO:0003824">
    <property type="term" value="F:catalytic activity"/>
    <property type="evidence" value="ECO:0007669"/>
    <property type="project" value="UniProtKB-KW"/>
</dbReference>
<dbReference type="Pfam" id="PF17921">
    <property type="entry name" value="Integrase_H2C2"/>
    <property type="match status" value="1"/>
</dbReference>
<dbReference type="Pfam" id="PF00665">
    <property type="entry name" value="rve"/>
    <property type="match status" value="1"/>
</dbReference>
<dbReference type="PROSITE" id="PS50005">
    <property type="entry name" value="TPR"/>
    <property type="match status" value="2"/>
</dbReference>
<dbReference type="InterPro" id="IPR012337">
    <property type="entry name" value="RNaseH-like_sf"/>
</dbReference>
<dbReference type="Gene3D" id="3.10.20.370">
    <property type="match status" value="1"/>
</dbReference>
<feature type="unsure residue" description="I or L" evidence="8">
    <location>
        <position position="2952"/>
    </location>
</feature>
<dbReference type="InterPro" id="IPR036397">
    <property type="entry name" value="RNaseH_sf"/>
</dbReference>
<evidence type="ECO:0000313" key="8">
    <source>
        <dbReference type="EMBL" id="GBG81103.1"/>
    </source>
</evidence>
<feature type="compositionally biased region" description="Basic and acidic residues" evidence="5">
    <location>
        <begin position="1710"/>
        <end position="1727"/>
    </location>
</feature>
<dbReference type="Gene3D" id="1.10.340.70">
    <property type="match status" value="1"/>
</dbReference>
<dbReference type="CDD" id="cd09274">
    <property type="entry name" value="RNase_HI_RT_Ty3"/>
    <property type="match status" value="1"/>
</dbReference>
<feature type="compositionally biased region" description="Polar residues" evidence="5">
    <location>
        <begin position="1192"/>
        <end position="1205"/>
    </location>
</feature>
<feature type="region of interest" description="Disordered" evidence="5">
    <location>
        <begin position="2505"/>
        <end position="2537"/>
    </location>
</feature>
<dbReference type="GO" id="GO:0008270">
    <property type="term" value="F:zinc ion binding"/>
    <property type="evidence" value="ECO:0007669"/>
    <property type="project" value="UniProtKB-KW"/>
</dbReference>
<keyword evidence="2" id="KW-0862">Zinc</keyword>
<feature type="compositionally biased region" description="Polar residues" evidence="5">
    <location>
        <begin position="803"/>
        <end position="815"/>
    </location>
</feature>
<dbReference type="GO" id="GO:0015074">
    <property type="term" value="P:DNA integration"/>
    <property type="evidence" value="ECO:0007669"/>
    <property type="project" value="InterPro"/>
</dbReference>
<evidence type="ECO:0000256" key="1">
    <source>
        <dbReference type="ARBA" id="ARBA00023268"/>
    </source>
</evidence>
<feature type="compositionally biased region" description="Basic and acidic residues" evidence="5">
    <location>
        <begin position="369"/>
        <end position="402"/>
    </location>
</feature>
<feature type="compositionally biased region" description="Polar residues" evidence="5">
    <location>
        <begin position="1610"/>
        <end position="1620"/>
    </location>
</feature>
<comment type="caution">
    <text evidence="8">The sequence shown here is derived from an EMBL/GenBank/DDBJ whole genome shotgun (WGS) entry which is preliminary data.</text>
</comment>
<proteinExistence type="predicted"/>
<feature type="compositionally biased region" description="Polar residues" evidence="5">
    <location>
        <begin position="731"/>
        <end position="742"/>
    </location>
</feature>
<feature type="compositionally biased region" description="Basic and acidic residues" evidence="5">
    <location>
        <begin position="1737"/>
        <end position="1752"/>
    </location>
</feature>
<feature type="compositionally biased region" description="Low complexity" evidence="5">
    <location>
        <begin position="2021"/>
        <end position="2035"/>
    </location>
</feature>
<feature type="compositionally biased region" description="Polar residues" evidence="5">
    <location>
        <begin position="52"/>
        <end position="71"/>
    </location>
</feature>
<feature type="region of interest" description="Disordered" evidence="5">
    <location>
        <begin position="858"/>
        <end position="901"/>
    </location>
</feature>
<feature type="compositionally biased region" description="Low complexity" evidence="5">
    <location>
        <begin position="27"/>
        <end position="39"/>
    </location>
</feature>
<dbReference type="InterPro" id="IPR019734">
    <property type="entry name" value="TPR_rpt"/>
</dbReference>
<feature type="compositionally biased region" description="Low complexity" evidence="5">
    <location>
        <begin position="2093"/>
        <end position="2106"/>
    </location>
</feature>
<feature type="compositionally biased region" description="Low complexity" evidence="5">
    <location>
        <begin position="2510"/>
        <end position="2537"/>
    </location>
</feature>